<keyword evidence="2" id="KW-1185">Reference proteome</keyword>
<sequence>MTSQFDLIEIANSLTDYEADKLIKILQSRMSKKSHLLSPSPSPFYTIISSLSSSNSFAITPPPSHLLERNLFQFRNSFLRAVSLNLHGKNDFYVLYVKDLVFILVVLDCSFVTNIYDEQALSKHLKTCKGKISKDFTLITLKVSPLNKEEGTTETKYKEINLNERHCLLCKDIHNMYVVCYGENLGCWSSNTTLVNSSTSRSNNIYNCNINSGKGIIWDKWMF</sequence>
<comment type="caution">
    <text evidence="1">The sequence shown here is derived from an EMBL/GenBank/DDBJ whole genome shotgun (WGS) entry which is preliminary data.</text>
</comment>
<protein>
    <submittedName>
        <fullName evidence="1">11768_t:CDS:1</fullName>
    </submittedName>
</protein>
<gene>
    <name evidence="1" type="ORF">DHETER_LOCUS2336</name>
</gene>
<reference evidence="1" key="1">
    <citation type="submission" date="2021-06" db="EMBL/GenBank/DDBJ databases">
        <authorList>
            <person name="Kallberg Y."/>
            <person name="Tangrot J."/>
            <person name="Rosling A."/>
        </authorList>
    </citation>
    <scope>NUCLEOTIDE SEQUENCE</scope>
    <source>
        <strain evidence="1">IL203A</strain>
    </source>
</reference>
<evidence type="ECO:0000313" key="1">
    <source>
        <dbReference type="EMBL" id="CAG8485828.1"/>
    </source>
</evidence>
<organism evidence="1 2">
    <name type="scientific">Dentiscutata heterogama</name>
    <dbReference type="NCBI Taxonomy" id="1316150"/>
    <lineage>
        <taxon>Eukaryota</taxon>
        <taxon>Fungi</taxon>
        <taxon>Fungi incertae sedis</taxon>
        <taxon>Mucoromycota</taxon>
        <taxon>Glomeromycotina</taxon>
        <taxon>Glomeromycetes</taxon>
        <taxon>Diversisporales</taxon>
        <taxon>Gigasporaceae</taxon>
        <taxon>Dentiscutata</taxon>
    </lineage>
</organism>
<dbReference type="EMBL" id="CAJVPU010001665">
    <property type="protein sequence ID" value="CAG8485828.1"/>
    <property type="molecule type" value="Genomic_DNA"/>
</dbReference>
<dbReference type="Proteomes" id="UP000789702">
    <property type="component" value="Unassembled WGS sequence"/>
</dbReference>
<proteinExistence type="predicted"/>
<name>A0ACA9KRB4_9GLOM</name>
<accession>A0ACA9KRB4</accession>
<evidence type="ECO:0000313" key="2">
    <source>
        <dbReference type="Proteomes" id="UP000789702"/>
    </source>
</evidence>